<feature type="compositionally biased region" description="Basic and acidic residues" evidence="1">
    <location>
        <begin position="457"/>
        <end position="466"/>
    </location>
</feature>
<organism evidence="3">
    <name type="scientific">Psilocybe cubensis</name>
    <name type="common">Psychedelic mushroom</name>
    <name type="synonym">Stropharia cubensis</name>
    <dbReference type="NCBI Taxonomy" id="181762"/>
    <lineage>
        <taxon>Eukaryota</taxon>
        <taxon>Fungi</taxon>
        <taxon>Dikarya</taxon>
        <taxon>Basidiomycota</taxon>
        <taxon>Agaricomycotina</taxon>
        <taxon>Agaricomycetes</taxon>
        <taxon>Agaricomycetidae</taxon>
        <taxon>Agaricales</taxon>
        <taxon>Agaricineae</taxon>
        <taxon>Strophariaceae</taxon>
        <taxon>Psilocybe</taxon>
    </lineage>
</organism>
<feature type="chain" id="PRO_5034038948" evidence="2">
    <location>
        <begin position="25"/>
        <end position="506"/>
    </location>
</feature>
<feature type="compositionally biased region" description="Basic residues" evidence="1">
    <location>
        <begin position="397"/>
        <end position="410"/>
    </location>
</feature>
<feature type="compositionally biased region" description="Polar residues" evidence="1">
    <location>
        <begin position="445"/>
        <end position="454"/>
    </location>
</feature>
<feature type="compositionally biased region" description="Polar residues" evidence="1">
    <location>
        <begin position="411"/>
        <end position="435"/>
    </location>
</feature>
<feature type="compositionally biased region" description="Low complexity" evidence="1">
    <location>
        <begin position="472"/>
        <end position="490"/>
    </location>
</feature>
<feature type="compositionally biased region" description="Basic residues" evidence="1">
    <location>
        <begin position="211"/>
        <end position="243"/>
    </location>
</feature>
<feature type="region of interest" description="Disordered" evidence="1">
    <location>
        <begin position="302"/>
        <end position="506"/>
    </location>
</feature>
<protein>
    <submittedName>
        <fullName evidence="3">Uncharacterized protein</fullName>
    </submittedName>
</protein>
<keyword evidence="2" id="KW-0732">Signal</keyword>
<sequence>MAGTIKISLTTFIFLFYLLLSTGGAPLPPNEAEEKLRPLPGRYDQHYDSETGIVTAYYGDDKLPEHMAHVQFNQALHPENRKPMPVADSETNRLNRANALRGIPHGGPFREYAPSLGDRVRDEKQPAMFDNEHHSTTTTVQYVPDRESTAEGGLLNGAKRLMIQHNALGTVRANPGWLPLDPKQRIGHEAPARLNSQTQKPKDEEKASNTKSKKKKVVLKKLRIPKSSRAKKARSRNTRKKSYLHPGRVAEKDHVWKPENFQPSKDDHASHFGAPVPISNSDTRQPPRPQDRAHYERLLAEKAQKFNKDHPPPAAHSLHNLVESHSHDKPISKPGETAEERKQKFVEDLDKKIKADRLKSKIDKFNAAHPPAKIHQTAEAPARLESHGFKQQPSKPVGRRRGRSRQRAKSNSRSSTGSKNKSTGPRRASSLSVQPESGKVHGKGQHTSTATPANQKAKADQHDRSSHHNVNKSKPSSSKVQSSRSRSKSPGGHRGSGKGKKKGGRK</sequence>
<reference evidence="3" key="1">
    <citation type="submission" date="2021-02" db="EMBL/GenBank/DDBJ databases">
        <title>Psilocybe cubensis genome.</title>
        <authorList>
            <person name="Mckernan K.J."/>
            <person name="Crawford S."/>
            <person name="Trippe A."/>
            <person name="Kane L.T."/>
            <person name="Mclaughlin S."/>
        </authorList>
    </citation>
    <scope>NUCLEOTIDE SEQUENCE [LARGE SCALE GENOMIC DNA]</scope>
    <source>
        <strain evidence="3">MGC-MH-2018</strain>
    </source>
</reference>
<gene>
    <name evidence="3" type="ORF">JR316_006454</name>
</gene>
<accession>A0A8H7XYB3</accession>
<feature type="compositionally biased region" description="Basic and acidic residues" evidence="1">
    <location>
        <begin position="248"/>
        <end position="257"/>
    </location>
</feature>
<proteinExistence type="predicted"/>
<comment type="caution">
    <text evidence="3">The sequence shown here is derived from an EMBL/GenBank/DDBJ whole genome shotgun (WGS) entry which is preliminary data.</text>
</comment>
<dbReference type="EMBL" id="JAFIQS010000006">
    <property type="protein sequence ID" value="KAG5167863.1"/>
    <property type="molecule type" value="Genomic_DNA"/>
</dbReference>
<evidence type="ECO:0000313" key="3">
    <source>
        <dbReference type="EMBL" id="KAG5167863.1"/>
    </source>
</evidence>
<feature type="compositionally biased region" description="Basic and acidic residues" evidence="1">
    <location>
        <begin position="302"/>
        <end position="311"/>
    </location>
</feature>
<feature type="region of interest" description="Disordered" evidence="1">
    <location>
        <begin position="190"/>
        <end position="290"/>
    </location>
</feature>
<dbReference type="OrthoDB" id="3043759at2759"/>
<feature type="signal peptide" evidence="2">
    <location>
        <begin position="1"/>
        <end position="24"/>
    </location>
</feature>
<name>A0A8H7XYB3_PSICU</name>
<feature type="compositionally biased region" description="Basic residues" evidence="1">
    <location>
        <begin position="495"/>
        <end position="506"/>
    </location>
</feature>
<evidence type="ECO:0000256" key="2">
    <source>
        <dbReference type="SAM" id="SignalP"/>
    </source>
</evidence>
<dbReference type="AlphaFoldDB" id="A0A8H7XYB3"/>
<feature type="compositionally biased region" description="Basic and acidic residues" evidence="1">
    <location>
        <begin position="322"/>
        <end position="366"/>
    </location>
</feature>
<evidence type="ECO:0000256" key="1">
    <source>
        <dbReference type="SAM" id="MobiDB-lite"/>
    </source>
</evidence>